<protein>
    <submittedName>
        <fullName evidence="2">Uncharacterized protein</fullName>
    </submittedName>
</protein>
<comment type="caution">
    <text evidence="2">The sequence shown here is derived from an EMBL/GenBank/DDBJ whole genome shotgun (WGS) entry which is preliminary data.</text>
</comment>
<dbReference type="AlphaFoldDB" id="A0A9Q0H281"/>
<proteinExistence type="predicted"/>
<organism evidence="2 3">
    <name type="scientific">Protea cynaroides</name>
    <dbReference type="NCBI Taxonomy" id="273540"/>
    <lineage>
        <taxon>Eukaryota</taxon>
        <taxon>Viridiplantae</taxon>
        <taxon>Streptophyta</taxon>
        <taxon>Embryophyta</taxon>
        <taxon>Tracheophyta</taxon>
        <taxon>Spermatophyta</taxon>
        <taxon>Magnoliopsida</taxon>
        <taxon>Proteales</taxon>
        <taxon>Proteaceae</taxon>
        <taxon>Protea</taxon>
    </lineage>
</organism>
<feature type="compositionally biased region" description="Acidic residues" evidence="1">
    <location>
        <begin position="46"/>
        <end position="57"/>
    </location>
</feature>
<sequence>MAQYRSETESSTEFVEYTAFGDVSSSDRRERRPKPSSLESTFGNQFEEEEGTEESPLEEAQLASEESSSDSFGAAKKRSRPAITFAKRDRKKKSGKPIVPMLDSLLALKIEGTVYSEAVLLPLRVEYQIPSNVTLRAPRADDPAYSVNDELFARRAGEVPGGYPIAKRGQAKAPAKTYAP</sequence>
<dbReference type="Proteomes" id="UP001141806">
    <property type="component" value="Unassembled WGS sequence"/>
</dbReference>
<evidence type="ECO:0000313" key="3">
    <source>
        <dbReference type="Proteomes" id="UP001141806"/>
    </source>
</evidence>
<accession>A0A9Q0H281</accession>
<evidence type="ECO:0000256" key="1">
    <source>
        <dbReference type="SAM" id="MobiDB-lite"/>
    </source>
</evidence>
<feature type="compositionally biased region" description="Low complexity" evidence="1">
    <location>
        <begin position="58"/>
        <end position="71"/>
    </location>
</feature>
<name>A0A9Q0H281_9MAGN</name>
<evidence type="ECO:0000313" key="2">
    <source>
        <dbReference type="EMBL" id="KAJ4958243.1"/>
    </source>
</evidence>
<feature type="region of interest" description="Disordered" evidence="1">
    <location>
        <begin position="1"/>
        <end position="96"/>
    </location>
</feature>
<dbReference type="EMBL" id="JAMYWD010000010">
    <property type="protein sequence ID" value="KAJ4958243.1"/>
    <property type="molecule type" value="Genomic_DNA"/>
</dbReference>
<reference evidence="2" key="1">
    <citation type="journal article" date="2023" name="Plant J.">
        <title>The genome of the king protea, Protea cynaroides.</title>
        <authorList>
            <person name="Chang J."/>
            <person name="Duong T.A."/>
            <person name="Schoeman C."/>
            <person name="Ma X."/>
            <person name="Roodt D."/>
            <person name="Barker N."/>
            <person name="Li Z."/>
            <person name="Van de Peer Y."/>
            <person name="Mizrachi E."/>
        </authorList>
    </citation>
    <scope>NUCLEOTIDE SEQUENCE</scope>
    <source>
        <tissue evidence="2">Young leaves</tissue>
    </source>
</reference>
<keyword evidence="3" id="KW-1185">Reference proteome</keyword>
<gene>
    <name evidence="2" type="ORF">NE237_025354</name>
</gene>